<keyword evidence="2" id="KW-1185">Reference proteome</keyword>
<evidence type="ECO:0000313" key="1">
    <source>
        <dbReference type="EMBL" id="MEB3511905.1"/>
    </source>
</evidence>
<dbReference type="EMBL" id="JAYKYQ010000007">
    <property type="protein sequence ID" value="MEB3511905.1"/>
    <property type="molecule type" value="Genomic_DNA"/>
</dbReference>
<proteinExistence type="predicted"/>
<protein>
    <recommendedName>
        <fullName evidence="3">Heavy-metal chelation domain-containing protein</fullName>
    </recommendedName>
</protein>
<name>A0ABU6AWP4_9NOCA</name>
<evidence type="ECO:0000313" key="2">
    <source>
        <dbReference type="Proteomes" id="UP001348098"/>
    </source>
</evidence>
<sequence length="286" mass="30113">MTTADLALAPRPRSVVELTDWAREARLGADPAGLAVATAFHTRYGTRHTGRRGGYRNEVLSVRVGAAVGSCGLEPGEDCGRADVLDDCVGATVAQLLAHPRQTVRIAALDAYLMHLRPHPVAAGVAAELVDVTGGSSLEKSRQRAEAVVDLLPSGVRRVLVVGVVGSLLAALRARGIGYYPCDLVGGRTEWDEPVYRAVADTPPDYDALLVTGMTLGNGTFDALLAGANDRSLPLVLFAQTGSAVLPWFLGRGVTAVSAEPYPFFSLDGGPSTLFRYRDGGTSCNR</sequence>
<dbReference type="Gene3D" id="3.40.50.11590">
    <property type="match status" value="1"/>
</dbReference>
<accession>A0ABU6AWP4</accession>
<comment type="caution">
    <text evidence="1">The sequence shown here is derived from an EMBL/GenBank/DDBJ whole genome shotgun (WGS) entry which is preliminary data.</text>
</comment>
<evidence type="ECO:0008006" key="3">
    <source>
        <dbReference type="Google" id="ProtNLM"/>
    </source>
</evidence>
<gene>
    <name evidence="1" type="ORF">U3653_17895</name>
</gene>
<organism evidence="1 2">
    <name type="scientific">Nocardia implantans</name>
    <dbReference type="NCBI Taxonomy" id="3108168"/>
    <lineage>
        <taxon>Bacteria</taxon>
        <taxon>Bacillati</taxon>
        <taxon>Actinomycetota</taxon>
        <taxon>Actinomycetes</taxon>
        <taxon>Mycobacteriales</taxon>
        <taxon>Nocardiaceae</taxon>
        <taxon>Nocardia</taxon>
    </lineage>
</organism>
<dbReference type="Proteomes" id="UP001348098">
    <property type="component" value="Unassembled WGS sequence"/>
</dbReference>
<reference evidence="1 2" key="1">
    <citation type="submission" date="2023-12" db="EMBL/GenBank/DDBJ databases">
        <title>novel species in genus Nocarida.</title>
        <authorList>
            <person name="Li Z."/>
        </authorList>
    </citation>
    <scope>NUCLEOTIDE SEQUENCE [LARGE SCALE GENOMIC DNA]</scope>
    <source>
        <strain evidence="1 2">CDC186</strain>
    </source>
</reference>
<dbReference type="RefSeq" id="WP_195081329.1">
    <property type="nucleotide sequence ID" value="NZ_JAYESH010000006.1"/>
</dbReference>
<dbReference type="SUPFAM" id="SSF159713">
    <property type="entry name" value="Dhaf3308-like"/>
    <property type="match status" value="1"/>
</dbReference>